<accession>A0A6A5QLU2</accession>
<dbReference type="InterPro" id="IPR007736">
    <property type="entry name" value="Caleosin-related"/>
</dbReference>
<gene>
    <name evidence="2" type="ORF">BDU57DRAFT_495740</name>
</gene>
<dbReference type="EMBL" id="ML979135">
    <property type="protein sequence ID" value="KAF1915780.1"/>
    <property type="molecule type" value="Genomic_DNA"/>
</dbReference>
<sequence>MPAKMVYTDGDAKGDVNGDTSYPFATSIAQEPCTISRKPYIPSKNSKLVHPGTARANLAASEESPHGTLTNNWAATHAHQTVLQQHCDFFDQDHDGIIWPSDTFTGFHRLGFGLVLSLLAACIIHVNFSYATATHWLPDPLLRINLVNAHRTKHGGDSGAYDAEGRFVPQKFEEIFTKFAGGRGYLTFWEGVGMLRAWRNVNDVVGWGGATFEWGATWLMLWPEDGRMLKEDIRATFDGSIFYVIAERRAKGLRSTPTSAKF</sequence>
<proteinExistence type="inferred from homology"/>
<dbReference type="Pfam" id="PF05042">
    <property type="entry name" value="Caleosin"/>
    <property type="match status" value="1"/>
</dbReference>
<dbReference type="GO" id="GO:0005509">
    <property type="term" value="F:calcium ion binding"/>
    <property type="evidence" value="ECO:0007669"/>
    <property type="project" value="TreeGrafter"/>
</dbReference>
<name>A0A6A5QLU2_AMPQU</name>
<evidence type="ECO:0000313" key="2">
    <source>
        <dbReference type="EMBL" id="KAF1915780.1"/>
    </source>
</evidence>
<dbReference type="GO" id="GO:0004497">
    <property type="term" value="F:monooxygenase activity"/>
    <property type="evidence" value="ECO:0007669"/>
    <property type="project" value="TreeGrafter"/>
</dbReference>
<dbReference type="PANTHER" id="PTHR31495">
    <property type="entry name" value="PEROXYGENASE 3-RELATED"/>
    <property type="match status" value="1"/>
</dbReference>
<comment type="similarity">
    <text evidence="1">Belongs to the caleosin family.</text>
</comment>
<dbReference type="Proteomes" id="UP000800096">
    <property type="component" value="Unassembled WGS sequence"/>
</dbReference>
<dbReference type="OrthoDB" id="640742at2759"/>
<keyword evidence="3" id="KW-1185">Reference proteome</keyword>
<organism evidence="2 3">
    <name type="scientific">Ampelomyces quisqualis</name>
    <name type="common">Powdery mildew agent</name>
    <dbReference type="NCBI Taxonomy" id="50730"/>
    <lineage>
        <taxon>Eukaryota</taxon>
        <taxon>Fungi</taxon>
        <taxon>Dikarya</taxon>
        <taxon>Ascomycota</taxon>
        <taxon>Pezizomycotina</taxon>
        <taxon>Dothideomycetes</taxon>
        <taxon>Pleosporomycetidae</taxon>
        <taxon>Pleosporales</taxon>
        <taxon>Pleosporineae</taxon>
        <taxon>Phaeosphaeriaceae</taxon>
        <taxon>Ampelomyces</taxon>
    </lineage>
</organism>
<reference evidence="2" key="1">
    <citation type="journal article" date="2020" name="Stud. Mycol.">
        <title>101 Dothideomycetes genomes: a test case for predicting lifestyles and emergence of pathogens.</title>
        <authorList>
            <person name="Haridas S."/>
            <person name="Albert R."/>
            <person name="Binder M."/>
            <person name="Bloem J."/>
            <person name="Labutti K."/>
            <person name="Salamov A."/>
            <person name="Andreopoulos B."/>
            <person name="Baker S."/>
            <person name="Barry K."/>
            <person name="Bills G."/>
            <person name="Bluhm B."/>
            <person name="Cannon C."/>
            <person name="Castanera R."/>
            <person name="Culley D."/>
            <person name="Daum C."/>
            <person name="Ezra D."/>
            <person name="Gonzalez J."/>
            <person name="Henrissat B."/>
            <person name="Kuo A."/>
            <person name="Liang C."/>
            <person name="Lipzen A."/>
            <person name="Lutzoni F."/>
            <person name="Magnuson J."/>
            <person name="Mondo S."/>
            <person name="Nolan M."/>
            <person name="Ohm R."/>
            <person name="Pangilinan J."/>
            <person name="Park H.-J."/>
            <person name="Ramirez L."/>
            <person name="Alfaro M."/>
            <person name="Sun H."/>
            <person name="Tritt A."/>
            <person name="Yoshinaga Y."/>
            <person name="Zwiers L.-H."/>
            <person name="Turgeon B."/>
            <person name="Goodwin S."/>
            <person name="Spatafora J."/>
            <person name="Crous P."/>
            <person name="Grigoriev I."/>
        </authorList>
    </citation>
    <scope>NUCLEOTIDE SEQUENCE</scope>
    <source>
        <strain evidence="2">HMLAC05119</strain>
    </source>
</reference>
<dbReference type="PANTHER" id="PTHR31495:SF0">
    <property type="entry name" value="BINDING PROTEIN CALEOSIN, PUTATIVE (AFU_ORTHOLOGUE AFUA_5G13750)-RELATED"/>
    <property type="match status" value="1"/>
</dbReference>
<dbReference type="AlphaFoldDB" id="A0A6A5QLU2"/>
<evidence type="ECO:0000313" key="3">
    <source>
        <dbReference type="Proteomes" id="UP000800096"/>
    </source>
</evidence>
<protein>
    <submittedName>
        <fullName evidence="2">Caleosin related protein-domain-containing protein</fullName>
    </submittedName>
</protein>
<evidence type="ECO:0000256" key="1">
    <source>
        <dbReference type="ARBA" id="ARBA00006765"/>
    </source>
</evidence>